<evidence type="ECO:0000313" key="3">
    <source>
        <dbReference type="Proteomes" id="UP001152485"/>
    </source>
</evidence>
<feature type="domain" description="Tc1-like transposase DDE" evidence="1">
    <location>
        <begin position="44"/>
        <end position="182"/>
    </location>
</feature>
<dbReference type="InterPro" id="IPR036397">
    <property type="entry name" value="RNaseH_sf"/>
</dbReference>
<reference evidence="2 3" key="1">
    <citation type="submission" date="2022-07" db="EMBL/GenBank/DDBJ databases">
        <authorList>
            <person name="Criscuolo A."/>
        </authorList>
    </citation>
    <scope>NUCLEOTIDE SEQUENCE [LARGE SCALE GENOMIC DNA]</scope>
    <source>
        <strain evidence="3">CIP 111951</strain>
    </source>
</reference>
<protein>
    <recommendedName>
        <fullName evidence="1">Tc1-like transposase DDE domain-containing protein</fullName>
    </recommendedName>
</protein>
<dbReference type="Pfam" id="PF13358">
    <property type="entry name" value="DDE_3"/>
    <property type="match status" value="1"/>
</dbReference>
<dbReference type="Gene3D" id="3.30.420.10">
    <property type="entry name" value="Ribonuclease H-like superfamily/Ribonuclease H"/>
    <property type="match status" value="1"/>
</dbReference>
<accession>A0ABN8UIA3</accession>
<evidence type="ECO:0000313" key="2">
    <source>
        <dbReference type="EMBL" id="CAH9052648.1"/>
    </source>
</evidence>
<organism evidence="2 3">
    <name type="scientific">Pseudoalteromonas holothuriae</name>
    <dbReference type="NCBI Taxonomy" id="2963714"/>
    <lineage>
        <taxon>Bacteria</taxon>
        <taxon>Pseudomonadati</taxon>
        <taxon>Pseudomonadota</taxon>
        <taxon>Gammaproteobacteria</taxon>
        <taxon>Alteromonadales</taxon>
        <taxon>Pseudoalteromonadaceae</taxon>
        <taxon>Pseudoalteromonas</taxon>
    </lineage>
</organism>
<dbReference type="Proteomes" id="UP001152485">
    <property type="component" value="Unassembled WGS sequence"/>
</dbReference>
<gene>
    <name evidence="2" type="ORF">PSECIP111951_00661</name>
</gene>
<evidence type="ECO:0000259" key="1">
    <source>
        <dbReference type="Pfam" id="PF13358"/>
    </source>
</evidence>
<dbReference type="InterPro" id="IPR038717">
    <property type="entry name" value="Tc1-like_DDE_dom"/>
</dbReference>
<proteinExistence type="predicted"/>
<dbReference type="NCBIfam" id="NF033545">
    <property type="entry name" value="transpos_IS630"/>
    <property type="match status" value="1"/>
</dbReference>
<dbReference type="EMBL" id="CAMAPD010000003">
    <property type="protein sequence ID" value="CAH9052648.1"/>
    <property type="molecule type" value="Genomic_DNA"/>
</dbReference>
<comment type="caution">
    <text evidence="2">The sequence shown here is derived from an EMBL/GenBank/DDBJ whole genome shotgun (WGS) entry which is preliminary data.</text>
</comment>
<name>A0ABN8UIA3_9GAMM</name>
<sequence>MALVGSQAVQSIQNSHKRTKKLLKNFQLETFLHTAGHLPLERIDVWFQDEARFGQQNPTTRIWAETGTRPRFIKQQQFEYGYLFGAVCPATGQTEALVSPFVNKEAMRQHMSQISQATPVGRHAVVIIDGAGWHTYDTAAEFNNLMLIKLPPYSPELNPIEQVWSWIRQHRLSNRVFSGYEEIVDEVSKAWDHFISIPDRVTKMCSREWIVKMSNDKTRSAYIPFAQGGISVKG</sequence>
<dbReference type="InterPro" id="IPR047655">
    <property type="entry name" value="Transpos_IS630-like"/>
</dbReference>